<dbReference type="Proteomes" id="UP000230790">
    <property type="component" value="Unassembled WGS sequence"/>
</dbReference>
<dbReference type="GO" id="GO:0030955">
    <property type="term" value="F:potassium ion binding"/>
    <property type="evidence" value="ECO:0007669"/>
    <property type="project" value="InterPro"/>
</dbReference>
<evidence type="ECO:0000256" key="5">
    <source>
        <dbReference type="ARBA" id="ARBA00022723"/>
    </source>
</evidence>
<comment type="similarity">
    <text evidence="2">Belongs to the pyruvate kinase family.</text>
</comment>
<evidence type="ECO:0000313" key="13">
    <source>
        <dbReference type="EMBL" id="PJF48502.1"/>
    </source>
</evidence>
<dbReference type="SUPFAM" id="SSF50800">
    <property type="entry name" value="PK beta-barrel domain-like"/>
    <property type="match status" value="1"/>
</dbReference>
<sequence>MNPSPERLITPLMELRRRALALEQQYQDAVNQAAPGYRESARNLLHYLALRQVDVRDLQDELAALGLSSLGRSEAHTLHTLDAVLIALHCLAGREPQIEPVAAVDFKLGRTLLQEHTRRLFGAGSGKRAVRIMVTMPTEAAGNPDLVRHLLASGMDVMRINCAHDNAETWLRMIENLRRAERELGRTCKVYADLAGPKLRTGPLATSAQVIKLRPERDLRGCVLKPARVWFTPKKETASSLGDVPIVPLSGDLLSPAQRGDVIALTDTRGKSRELKVVAKNDASLLAECDKTVYLETGMAVRLLRKKGFVAEGRIGELPSVAEPILLRPGDRLIVTNDDAPGSPPALNPRGEVVRPAQLSCTLGESFAAVKPGENIWFDDGKICGRVLENDGARMLVEIIHTNPAAGAKLGAEKGINLPGAKLDIPSLTQKDLDDLAVMASRVDMIGLSFVRNPEDVRALREEMNRLKVRDVGVILKIETRAAFENLPQLLLAGMQLPPVGVMVARGDLAVEVGFERLAEVQEEILWLCEAAHVPVIWATQVLESMAKFGSPSRAEVSDAVMSGRAECVMLNKGPYIVEAVRFLNGVLERMEAHQSKKRARLRRLSISHL</sequence>
<evidence type="ECO:0000256" key="4">
    <source>
        <dbReference type="ARBA" id="ARBA00022679"/>
    </source>
</evidence>
<evidence type="ECO:0000256" key="8">
    <source>
        <dbReference type="ARBA" id="ARBA00022840"/>
    </source>
</evidence>
<dbReference type="InterPro" id="IPR040442">
    <property type="entry name" value="Pyrv_kinase-like_dom_sf"/>
</dbReference>
<comment type="caution">
    <text evidence="13">The sequence shown here is derived from an EMBL/GenBank/DDBJ whole genome shotgun (WGS) entry which is preliminary data.</text>
</comment>
<keyword evidence="4" id="KW-0808">Transferase</keyword>
<dbReference type="InterPro" id="IPR015793">
    <property type="entry name" value="Pyrv_Knase_brl"/>
</dbReference>
<comment type="pathway">
    <text evidence="1">Carbohydrate degradation; glycolysis; pyruvate from D-glyceraldehyde 3-phosphate: step 5/5.</text>
</comment>
<dbReference type="Pfam" id="PF00224">
    <property type="entry name" value="PK"/>
    <property type="match status" value="2"/>
</dbReference>
<dbReference type="GO" id="GO:0016301">
    <property type="term" value="F:kinase activity"/>
    <property type="evidence" value="ECO:0007669"/>
    <property type="project" value="UniProtKB-KW"/>
</dbReference>
<evidence type="ECO:0000256" key="2">
    <source>
        <dbReference type="ARBA" id="ARBA00008663"/>
    </source>
</evidence>
<dbReference type="GO" id="GO:0004743">
    <property type="term" value="F:pyruvate kinase activity"/>
    <property type="evidence" value="ECO:0007669"/>
    <property type="project" value="UniProtKB-EC"/>
</dbReference>
<dbReference type="Gene3D" id="3.20.20.60">
    <property type="entry name" value="Phosphoenolpyruvate-binding domains"/>
    <property type="match status" value="2"/>
</dbReference>
<evidence type="ECO:0000313" key="14">
    <source>
        <dbReference type="Proteomes" id="UP000230790"/>
    </source>
</evidence>
<feature type="domain" description="Pyruvate kinase barrel" evidence="12">
    <location>
        <begin position="129"/>
        <end position="218"/>
    </location>
</feature>
<evidence type="ECO:0000256" key="1">
    <source>
        <dbReference type="ARBA" id="ARBA00004997"/>
    </source>
</evidence>
<protein>
    <recommendedName>
        <fullName evidence="3">pyruvate kinase</fullName>
        <ecNumber evidence="3">2.7.1.40</ecNumber>
    </recommendedName>
</protein>
<proteinExistence type="inferred from homology"/>
<dbReference type="InterPro" id="IPR001697">
    <property type="entry name" value="Pyr_Knase"/>
</dbReference>
<evidence type="ECO:0000256" key="11">
    <source>
        <dbReference type="ARBA" id="ARBA00023317"/>
    </source>
</evidence>
<evidence type="ECO:0000256" key="3">
    <source>
        <dbReference type="ARBA" id="ARBA00012142"/>
    </source>
</evidence>
<dbReference type="EMBL" id="PGTN01000013">
    <property type="protein sequence ID" value="PJF48502.1"/>
    <property type="molecule type" value="Genomic_DNA"/>
</dbReference>
<evidence type="ECO:0000256" key="9">
    <source>
        <dbReference type="ARBA" id="ARBA00022842"/>
    </source>
</evidence>
<dbReference type="GO" id="GO:0005524">
    <property type="term" value="F:ATP binding"/>
    <property type="evidence" value="ECO:0007669"/>
    <property type="project" value="UniProtKB-KW"/>
</dbReference>
<dbReference type="InterPro" id="IPR015813">
    <property type="entry name" value="Pyrv/PenolPyrv_kinase-like_dom"/>
</dbReference>
<evidence type="ECO:0000256" key="7">
    <source>
        <dbReference type="ARBA" id="ARBA00022777"/>
    </source>
</evidence>
<gene>
    <name evidence="13" type="ORF">CUN48_03310</name>
</gene>
<dbReference type="EC" id="2.7.1.40" evidence="3"/>
<evidence type="ECO:0000256" key="10">
    <source>
        <dbReference type="ARBA" id="ARBA00023152"/>
    </source>
</evidence>
<keyword evidence="7 13" id="KW-0418">Kinase</keyword>
<keyword evidence="8" id="KW-0067">ATP-binding</keyword>
<dbReference type="InterPro" id="IPR011037">
    <property type="entry name" value="Pyrv_Knase-like_insert_dom_sf"/>
</dbReference>
<dbReference type="NCBIfam" id="NF011314">
    <property type="entry name" value="PRK14725.1"/>
    <property type="match status" value="1"/>
</dbReference>
<keyword evidence="5" id="KW-0479">Metal-binding</keyword>
<dbReference type="GO" id="GO:0000287">
    <property type="term" value="F:magnesium ion binding"/>
    <property type="evidence" value="ECO:0007669"/>
    <property type="project" value="InterPro"/>
</dbReference>
<keyword evidence="9" id="KW-0460">Magnesium</keyword>
<keyword evidence="11 13" id="KW-0670">Pyruvate</keyword>
<dbReference type="PANTHER" id="PTHR11817">
    <property type="entry name" value="PYRUVATE KINASE"/>
    <property type="match status" value="1"/>
</dbReference>
<reference evidence="13 14" key="1">
    <citation type="submission" date="2017-11" db="EMBL/GenBank/DDBJ databases">
        <title>Evolution of Phototrophy in the Chloroflexi Phylum Driven by Horizontal Gene Transfer.</title>
        <authorList>
            <person name="Ward L.M."/>
            <person name="Hemp J."/>
            <person name="Shih P.M."/>
            <person name="Mcglynn S.E."/>
            <person name="Fischer W."/>
        </authorList>
    </citation>
    <scope>NUCLEOTIDE SEQUENCE [LARGE SCALE GENOMIC DNA]</scope>
    <source>
        <strain evidence="13">JP3_7</strain>
    </source>
</reference>
<organism evidence="13 14">
    <name type="scientific">Candidatus Thermofonsia Clade 3 bacterium</name>
    <dbReference type="NCBI Taxonomy" id="2364212"/>
    <lineage>
        <taxon>Bacteria</taxon>
        <taxon>Bacillati</taxon>
        <taxon>Chloroflexota</taxon>
        <taxon>Candidatus Thermofontia</taxon>
        <taxon>Candidatus Thermofonsia Clade 3</taxon>
    </lineage>
</organism>
<keyword evidence="10" id="KW-0324">Glycolysis</keyword>
<evidence type="ECO:0000256" key="6">
    <source>
        <dbReference type="ARBA" id="ARBA00022741"/>
    </source>
</evidence>
<feature type="domain" description="Pyruvate kinase barrel" evidence="12">
    <location>
        <begin position="358"/>
        <end position="574"/>
    </location>
</feature>
<dbReference type="UniPathway" id="UPA00109">
    <property type="reaction ID" value="UER00188"/>
</dbReference>
<dbReference type="SUPFAM" id="SSF51621">
    <property type="entry name" value="Phosphoenolpyruvate/pyruvate domain"/>
    <property type="match status" value="1"/>
</dbReference>
<dbReference type="AlphaFoldDB" id="A0A2M8QFH0"/>
<evidence type="ECO:0000259" key="12">
    <source>
        <dbReference type="Pfam" id="PF00224"/>
    </source>
</evidence>
<name>A0A2M8QFH0_9CHLR</name>
<keyword evidence="6" id="KW-0547">Nucleotide-binding</keyword>
<accession>A0A2M8QFH0</accession>